<evidence type="ECO:0000256" key="12">
    <source>
        <dbReference type="SAM" id="MobiDB-lite"/>
    </source>
</evidence>
<dbReference type="Pfam" id="PF25426">
    <property type="entry name" value="AAA_lid_BCS1"/>
    <property type="match status" value="1"/>
</dbReference>
<feature type="compositionally biased region" description="Acidic residues" evidence="12">
    <location>
        <begin position="544"/>
        <end position="556"/>
    </location>
</feature>
<evidence type="ECO:0000256" key="9">
    <source>
        <dbReference type="ARBA" id="ARBA00023128"/>
    </source>
</evidence>
<dbReference type="Pfam" id="PF08740">
    <property type="entry name" value="BCS1_N"/>
    <property type="match status" value="1"/>
</dbReference>
<comment type="catalytic activity">
    <reaction evidence="11">
        <text>ATP + H2O = ADP + phosphate + H(+)</text>
        <dbReference type="Rhea" id="RHEA:13065"/>
        <dbReference type="ChEBI" id="CHEBI:15377"/>
        <dbReference type="ChEBI" id="CHEBI:15378"/>
        <dbReference type="ChEBI" id="CHEBI:30616"/>
        <dbReference type="ChEBI" id="CHEBI:43474"/>
        <dbReference type="ChEBI" id="CHEBI:456216"/>
    </reaction>
    <physiologicalReaction direction="left-to-right" evidence="11">
        <dbReference type="Rhea" id="RHEA:13066"/>
    </physiologicalReaction>
</comment>
<keyword evidence="6" id="KW-0378">Hydrolase</keyword>
<keyword evidence="5" id="KW-0999">Mitochondrion inner membrane</keyword>
<accession>A0ABR0DZ50</accession>
<dbReference type="PANTHER" id="PTHR23070">
    <property type="entry name" value="BCS1 AAA-TYPE ATPASE"/>
    <property type="match status" value="1"/>
</dbReference>
<comment type="caution">
    <text evidence="16">The sequence shown here is derived from an EMBL/GenBank/DDBJ whole genome shotgun (WGS) entry which is preliminary data.</text>
</comment>
<dbReference type="SUPFAM" id="SSF52540">
    <property type="entry name" value="P-loop containing nucleoside triphosphate hydrolases"/>
    <property type="match status" value="1"/>
</dbReference>
<keyword evidence="4" id="KW-0547">Nucleotide-binding</keyword>
<evidence type="ECO:0000256" key="13">
    <source>
        <dbReference type="SAM" id="Phobius"/>
    </source>
</evidence>
<feature type="domain" description="AAA+ ATPase" evidence="14">
    <location>
        <begin position="301"/>
        <end position="436"/>
    </location>
</feature>
<keyword evidence="10 13" id="KW-0472">Membrane</keyword>
<keyword evidence="3 13" id="KW-0812">Transmembrane</keyword>
<feature type="compositionally biased region" description="Low complexity" evidence="12">
    <location>
        <begin position="525"/>
        <end position="543"/>
    </location>
</feature>
<dbReference type="InterPro" id="IPR014851">
    <property type="entry name" value="BCS1_N"/>
</dbReference>
<dbReference type="SMART" id="SM01024">
    <property type="entry name" value="BCS1_N"/>
    <property type="match status" value="1"/>
</dbReference>
<dbReference type="Gene3D" id="3.40.50.300">
    <property type="entry name" value="P-loop containing nucleotide triphosphate hydrolases"/>
    <property type="match status" value="1"/>
</dbReference>
<organism evidence="16 17">
    <name type="scientific">Zasmidium cellare</name>
    <name type="common">Wine cellar mold</name>
    <name type="synonym">Racodium cellare</name>
    <dbReference type="NCBI Taxonomy" id="395010"/>
    <lineage>
        <taxon>Eukaryota</taxon>
        <taxon>Fungi</taxon>
        <taxon>Dikarya</taxon>
        <taxon>Ascomycota</taxon>
        <taxon>Pezizomycotina</taxon>
        <taxon>Dothideomycetes</taxon>
        <taxon>Dothideomycetidae</taxon>
        <taxon>Mycosphaerellales</taxon>
        <taxon>Mycosphaerellaceae</taxon>
        <taxon>Zasmidium</taxon>
    </lineage>
</organism>
<evidence type="ECO:0000256" key="11">
    <source>
        <dbReference type="ARBA" id="ARBA00048778"/>
    </source>
</evidence>
<keyword evidence="7" id="KW-0067">ATP-binding</keyword>
<evidence type="ECO:0000256" key="7">
    <source>
        <dbReference type="ARBA" id="ARBA00022840"/>
    </source>
</evidence>
<evidence type="ECO:0000256" key="6">
    <source>
        <dbReference type="ARBA" id="ARBA00022801"/>
    </source>
</evidence>
<comment type="subcellular location">
    <subcellularLocation>
        <location evidence="1">Mitochondrion inner membrane</location>
        <topology evidence="1">Single-pass membrane protein</topology>
    </subcellularLocation>
</comment>
<name>A0ABR0DZ50_ZASCE</name>
<evidence type="ECO:0000259" key="15">
    <source>
        <dbReference type="SMART" id="SM01024"/>
    </source>
</evidence>
<dbReference type="InterPro" id="IPR003959">
    <property type="entry name" value="ATPase_AAA_core"/>
</dbReference>
<evidence type="ECO:0000256" key="3">
    <source>
        <dbReference type="ARBA" id="ARBA00022692"/>
    </source>
</evidence>
<evidence type="ECO:0000256" key="8">
    <source>
        <dbReference type="ARBA" id="ARBA00022989"/>
    </source>
</evidence>
<evidence type="ECO:0000256" key="5">
    <source>
        <dbReference type="ARBA" id="ARBA00022792"/>
    </source>
</evidence>
<evidence type="ECO:0000259" key="14">
    <source>
        <dbReference type="SMART" id="SM00382"/>
    </source>
</evidence>
<evidence type="ECO:0000313" key="17">
    <source>
        <dbReference type="Proteomes" id="UP001305779"/>
    </source>
</evidence>
<dbReference type="InterPro" id="IPR050747">
    <property type="entry name" value="Mitochondrial_chaperone_BCS1"/>
</dbReference>
<evidence type="ECO:0000256" key="4">
    <source>
        <dbReference type="ARBA" id="ARBA00022741"/>
    </source>
</evidence>
<evidence type="ECO:0000256" key="10">
    <source>
        <dbReference type="ARBA" id="ARBA00023136"/>
    </source>
</evidence>
<dbReference type="Proteomes" id="UP001305779">
    <property type="component" value="Unassembled WGS sequence"/>
</dbReference>
<feature type="domain" description="BCS1 N-terminal" evidence="15">
    <location>
        <begin position="84"/>
        <end position="268"/>
    </location>
</feature>
<dbReference type="Pfam" id="PF00004">
    <property type="entry name" value="AAA"/>
    <property type="match status" value="1"/>
</dbReference>
<keyword evidence="17" id="KW-1185">Reference proteome</keyword>
<keyword evidence="8 13" id="KW-1133">Transmembrane helix</keyword>
<proteinExistence type="inferred from homology"/>
<sequence>MSSNSNLNRKPLQAMRRSLNRIATGLRAGGKDGALLDLLKLDPLTACSNAFDLARKSNPVLNRILTTLGPLAILIYGIHRYVYKGLAIPFVIARILSHFLGSITIPSTHKLHANLLSWLSTNGMGTDSKNLTLHGTGLVKSTNEIYDQDDENRTADLSYVPAVDSTSFWFGGHRLTIRRGESKQVQLYNRYGGKIEGATKNQEAEIRISCYNITGSAEPIKKFLEHVRQSAHKQSERMTIFYRVGKHLEEGELWGTDIKKPARSLDSIAMEAEKKASLIEDIANYLAPEAKRWSASRGIPWRFGILLFGPPGTGKTSLCAAIAGHFELSVFIVSLSNESLNDDYLEELFDALPQKCLVLLEDVDSAGIGRQSMKNTKKKGDKKKGVTLAGLLNVLDGPCSHEGRLLVLSTNSPDSLDPALIRPGRIDRKILLGNASAEVTEKLFSHIFSDNPAAPITAAEMTDLSKQFAESIPEGKLAPAEIQNFLLEHRGSPSIAVEKAATWASDLIAVKDSGKNVTAFDGEIGSTSKAGSETSSEEATSSDCESDGESDDESDVESNAGS</sequence>
<evidence type="ECO:0000256" key="2">
    <source>
        <dbReference type="ARBA" id="ARBA00007448"/>
    </source>
</evidence>
<evidence type="ECO:0000256" key="1">
    <source>
        <dbReference type="ARBA" id="ARBA00004434"/>
    </source>
</evidence>
<dbReference type="EMBL" id="JAXOVC010000014">
    <property type="protein sequence ID" value="KAK4494216.1"/>
    <property type="molecule type" value="Genomic_DNA"/>
</dbReference>
<feature type="transmembrane region" description="Helical" evidence="13">
    <location>
        <begin position="60"/>
        <end position="79"/>
    </location>
</feature>
<dbReference type="InterPro" id="IPR003593">
    <property type="entry name" value="AAA+_ATPase"/>
</dbReference>
<keyword evidence="9" id="KW-0496">Mitochondrion</keyword>
<feature type="region of interest" description="Disordered" evidence="12">
    <location>
        <begin position="519"/>
        <end position="562"/>
    </location>
</feature>
<protein>
    <submittedName>
        <fullName evidence="16">Uncharacterized protein</fullName>
    </submittedName>
</protein>
<comment type="similarity">
    <text evidence="2">Belongs to the AAA ATPase family. BCS1 subfamily.</text>
</comment>
<evidence type="ECO:0000313" key="16">
    <source>
        <dbReference type="EMBL" id="KAK4494216.1"/>
    </source>
</evidence>
<dbReference type="InterPro" id="IPR057495">
    <property type="entry name" value="AAA_lid_BCS1"/>
</dbReference>
<dbReference type="InterPro" id="IPR027417">
    <property type="entry name" value="P-loop_NTPase"/>
</dbReference>
<gene>
    <name evidence="16" type="ORF">PRZ48_014514</name>
</gene>
<dbReference type="SMART" id="SM00382">
    <property type="entry name" value="AAA"/>
    <property type="match status" value="1"/>
</dbReference>
<reference evidence="16 17" key="1">
    <citation type="journal article" date="2023" name="G3 (Bethesda)">
        <title>A chromosome-level genome assembly of Zasmidium syzygii isolated from banana leaves.</title>
        <authorList>
            <person name="van Westerhoven A.C."/>
            <person name="Mehrabi R."/>
            <person name="Talebi R."/>
            <person name="Steentjes M.B.F."/>
            <person name="Corcolon B."/>
            <person name="Chong P.A."/>
            <person name="Kema G.H.J."/>
            <person name="Seidl M.F."/>
        </authorList>
    </citation>
    <scope>NUCLEOTIDE SEQUENCE [LARGE SCALE GENOMIC DNA]</scope>
    <source>
        <strain evidence="16 17">P124</strain>
    </source>
</reference>